<evidence type="ECO:0000313" key="5">
    <source>
        <dbReference type="Proteomes" id="UP000321168"/>
    </source>
</evidence>
<evidence type="ECO:0000256" key="1">
    <source>
        <dbReference type="ARBA" id="ARBA00023002"/>
    </source>
</evidence>
<dbReference type="AlphaFoldDB" id="A0A5C6VCY1"/>
<dbReference type="Proteomes" id="UP000321168">
    <property type="component" value="Unassembled WGS sequence"/>
</dbReference>
<dbReference type="Pfam" id="PF16653">
    <property type="entry name" value="Sacchrp_dh_C"/>
    <property type="match status" value="1"/>
</dbReference>
<comment type="caution">
    <text evidence="4">The sequence shown here is derived from an EMBL/GenBank/DDBJ whole genome shotgun (WGS) entry which is preliminary data.</text>
</comment>
<dbReference type="PANTHER" id="PTHR11133">
    <property type="entry name" value="SACCHAROPINE DEHYDROGENASE"/>
    <property type="match status" value="1"/>
</dbReference>
<dbReference type="InterPro" id="IPR036291">
    <property type="entry name" value="NAD(P)-bd_dom_sf"/>
</dbReference>
<dbReference type="OrthoDB" id="973788at2"/>
<dbReference type="Gene3D" id="1.10.1870.10">
    <property type="entry name" value="Domain 3, Saccharopine reductase"/>
    <property type="match status" value="1"/>
</dbReference>
<reference evidence="4 5" key="1">
    <citation type="submission" date="2019-08" db="EMBL/GenBank/DDBJ databases">
        <title>Genome of Luteibaculum oceani JCM 18817.</title>
        <authorList>
            <person name="Bowman J.P."/>
        </authorList>
    </citation>
    <scope>NUCLEOTIDE SEQUENCE [LARGE SCALE GENOMIC DNA]</scope>
    <source>
        <strain evidence="4 5">JCM 18817</strain>
    </source>
</reference>
<dbReference type="SUPFAM" id="SSF55347">
    <property type="entry name" value="Glyceraldehyde-3-phosphate dehydrogenase-like, C-terminal domain"/>
    <property type="match status" value="1"/>
</dbReference>
<dbReference type="PANTHER" id="PTHR11133:SF22">
    <property type="entry name" value="ALPHA-AMINOADIPIC SEMIALDEHYDE SYNTHASE, MITOCHONDRIAL"/>
    <property type="match status" value="1"/>
</dbReference>
<sequence length="447" mass="51063">MKQVLIIGAGRSSIFLIQYLLQWAEQSKAQIHVADMDISLAEKRIQQHPFGTAHKLNALNPDERTPLMKNMDLVVSMLPAHLHFDIVNHAIDLKIPVITPSYLSKEIDALHQKAEKNGVLVLNELGVDPGIDHMSAMAFLDEKRSQGAEFKGFESFTGGLIAPESDNNPWNYKFTWNPRNVVIAGQGGAVKFIQEGKYKYIPYHKLFRRTEIIDIPDYGKYEGYANRDSLKYRETYGLENIDTIYRGTLRKKGFCRAWDMFVQLGATDDSYVLEGSENMSYREFINSFLAYNLTDSVELKLKYYLNLRQDDDDLWEKLESLDIFSEEKKIGIANATPAMALQKILEDAWSLEPDDKDMIIMWHKFTYELKGRVFETTSSMVCIGENQQKTAMAKTVGLPLGIAARLILEGEFKLTGVGLPIHKEVYTPILKELAELGIRFKEEEREL</sequence>
<dbReference type="Gene3D" id="3.40.50.720">
    <property type="entry name" value="NAD(P)-binding Rossmann-like Domain"/>
    <property type="match status" value="1"/>
</dbReference>
<dbReference type="Pfam" id="PF03435">
    <property type="entry name" value="Sacchrp_dh_NADP"/>
    <property type="match status" value="1"/>
</dbReference>
<evidence type="ECO:0000313" key="4">
    <source>
        <dbReference type="EMBL" id="TXC81465.1"/>
    </source>
</evidence>
<dbReference type="EMBL" id="VORB01000004">
    <property type="protein sequence ID" value="TXC81465.1"/>
    <property type="molecule type" value="Genomic_DNA"/>
</dbReference>
<keyword evidence="5" id="KW-1185">Reference proteome</keyword>
<dbReference type="Gene3D" id="3.30.360.10">
    <property type="entry name" value="Dihydrodipicolinate Reductase, domain 2"/>
    <property type="match status" value="1"/>
</dbReference>
<dbReference type="InterPro" id="IPR005097">
    <property type="entry name" value="Sacchrp_dh_NADP-bd"/>
</dbReference>
<evidence type="ECO:0000259" key="3">
    <source>
        <dbReference type="Pfam" id="PF16653"/>
    </source>
</evidence>
<proteinExistence type="predicted"/>
<keyword evidence="1" id="KW-0560">Oxidoreductase</keyword>
<dbReference type="GO" id="GO:0019878">
    <property type="term" value="P:lysine biosynthetic process via aminoadipic acid"/>
    <property type="evidence" value="ECO:0007669"/>
    <property type="project" value="TreeGrafter"/>
</dbReference>
<protein>
    <submittedName>
        <fullName evidence="4">Saccharopine dehydrogenase</fullName>
    </submittedName>
</protein>
<feature type="domain" description="Saccharopine dehydrogenase-like C-terminal" evidence="3">
    <location>
        <begin position="126"/>
        <end position="438"/>
    </location>
</feature>
<organism evidence="4 5">
    <name type="scientific">Luteibaculum oceani</name>
    <dbReference type="NCBI Taxonomy" id="1294296"/>
    <lineage>
        <taxon>Bacteria</taxon>
        <taxon>Pseudomonadati</taxon>
        <taxon>Bacteroidota</taxon>
        <taxon>Flavobacteriia</taxon>
        <taxon>Flavobacteriales</taxon>
        <taxon>Luteibaculaceae</taxon>
        <taxon>Luteibaculum</taxon>
    </lineage>
</organism>
<dbReference type="GO" id="GO:0005737">
    <property type="term" value="C:cytoplasm"/>
    <property type="evidence" value="ECO:0007669"/>
    <property type="project" value="TreeGrafter"/>
</dbReference>
<dbReference type="InterPro" id="IPR032095">
    <property type="entry name" value="Sacchrp_dh-like_C"/>
</dbReference>
<feature type="domain" description="Saccharopine dehydrogenase NADP binding" evidence="2">
    <location>
        <begin position="4"/>
        <end position="121"/>
    </location>
</feature>
<dbReference type="InterPro" id="IPR051168">
    <property type="entry name" value="AASS"/>
</dbReference>
<evidence type="ECO:0000259" key="2">
    <source>
        <dbReference type="Pfam" id="PF03435"/>
    </source>
</evidence>
<dbReference type="GO" id="GO:0004753">
    <property type="term" value="F:saccharopine dehydrogenase activity"/>
    <property type="evidence" value="ECO:0007669"/>
    <property type="project" value="TreeGrafter"/>
</dbReference>
<gene>
    <name evidence="4" type="ORF">FRX97_05525</name>
</gene>
<dbReference type="RefSeq" id="WP_147014194.1">
    <property type="nucleotide sequence ID" value="NZ_VORB01000004.1"/>
</dbReference>
<accession>A0A5C6VCY1</accession>
<name>A0A5C6VCY1_9FLAO</name>
<dbReference type="SUPFAM" id="SSF51735">
    <property type="entry name" value="NAD(P)-binding Rossmann-fold domains"/>
    <property type="match status" value="1"/>
</dbReference>